<dbReference type="RefSeq" id="WP_013687946.1">
    <property type="nucleotide sequence ID" value="NC_015321.1"/>
</dbReference>
<dbReference type="InterPro" id="IPR027463">
    <property type="entry name" value="AcrB_DN_DC_subdom"/>
</dbReference>
<gene>
    <name evidence="10" type="ordered locus">Fluta_3205</name>
</gene>
<keyword evidence="5" id="KW-1003">Cell membrane</keyword>
<feature type="transmembrane region" description="Helical" evidence="9">
    <location>
        <begin position="1006"/>
        <end position="1030"/>
    </location>
</feature>
<organism evidence="10 11">
    <name type="scientific">Fluviicola taffensis (strain DSM 16823 / NCIMB 13979 / RW262)</name>
    <dbReference type="NCBI Taxonomy" id="755732"/>
    <lineage>
        <taxon>Bacteria</taxon>
        <taxon>Pseudomonadati</taxon>
        <taxon>Bacteroidota</taxon>
        <taxon>Flavobacteriia</taxon>
        <taxon>Flavobacteriales</taxon>
        <taxon>Crocinitomicaceae</taxon>
        <taxon>Fluviicola</taxon>
    </lineage>
</organism>
<dbReference type="InterPro" id="IPR003423">
    <property type="entry name" value="OMP_efflux"/>
</dbReference>
<dbReference type="NCBIfam" id="TIGR00914">
    <property type="entry name" value="2A0601"/>
    <property type="match status" value="1"/>
</dbReference>
<dbReference type="GO" id="GO:0015562">
    <property type="term" value="F:efflux transmembrane transporter activity"/>
    <property type="evidence" value="ECO:0007669"/>
    <property type="project" value="InterPro"/>
</dbReference>
<feature type="transmembrane region" description="Helical" evidence="9">
    <location>
        <begin position="927"/>
        <end position="952"/>
    </location>
</feature>
<keyword evidence="6 9" id="KW-0812">Transmembrane</keyword>
<keyword evidence="11" id="KW-1185">Reference proteome</keyword>
<dbReference type="GO" id="GO:0042910">
    <property type="term" value="F:xenobiotic transmembrane transporter activity"/>
    <property type="evidence" value="ECO:0007669"/>
    <property type="project" value="TreeGrafter"/>
</dbReference>
<keyword evidence="4" id="KW-0813">Transport</keyword>
<evidence type="ECO:0000256" key="1">
    <source>
        <dbReference type="ARBA" id="ARBA00004651"/>
    </source>
</evidence>
<feature type="transmembrane region" description="Helical" evidence="9">
    <location>
        <begin position="538"/>
        <end position="558"/>
    </location>
</feature>
<dbReference type="eggNOG" id="COG3696">
    <property type="taxonomic scope" value="Bacteria"/>
</dbReference>
<proteinExistence type="inferred from homology"/>
<dbReference type="PANTHER" id="PTHR32063">
    <property type="match status" value="1"/>
</dbReference>
<evidence type="ECO:0000313" key="11">
    <source>
        <dbReference type="Proteomes" id="UP000007463"/>
    </source>
</evidence>
<dbReference type="EMBL" id="CP002542">
    <property type="protein sequence ID" value="AEA45179.1"/>
    <property type="molecule type" value="Genomic_DNA"/>
</dbReference>
<sequence precursor="true">MLDKVIQFSIKNKLMISIMIVALIGWGAYSLNQLPIDAVPDITNNQVQIITSSPSNGAEDIERFVTFPVEQSMATIPDIEEVRSFSRFGLSVVTVVFKEEVDVYWARQQVNERLNDASKTIPQGMGIPEMAPLTSGLGEIYQYVIHPKKGYEDNYDATELRTIQDWIIRRQLLGVEGIADVSSFGGFLKQYEISLDPDKLKSMNVGVNDVFTALQKNNQNTGGAYIDKKPNAYFIRSEGLIQSIDDIEEIVVTTHDDGIPVLIRNVAEVKFGSATRYGAMTRNNDGEVVGAVVMMLKGANSSKVIANVKERMTQIEKTLPKGIVVEPFLDRTKLVNSAIGTVAKNLAEGALIVIFVLVLFLGNFRAGLIVASVIPLAMLFAISLMNLFGVSGNLMSLGAIDFGLIVDGAVIIVEATLHHLQLRTKRTKLSQMEMDEEVYSSASKIRNSAAFGEIIILIVYLPILALVGVEGKMFKPMAQTVVFAILGAFLLSLTYVPMMSALFLSKKISLKRTISDRIIEGCQRVYAPMLRFALRSKALVAGIALGLFFFCLFLFSSMGSEFIPTLEEGDFAVETRVLTGSSLSQTIEAATRAGKVLKDHFPEVKQVVGKIGSSEIPTDPMPVEACDLMVILKDKSEWSSASNREGLAEKMQAKLEEHIPGVTFGFQQPIQMRFNELMTGARQDVVIKIYGEDLGKLSKYAKQIGAISKEIEGAQDIYIEQVSGLPQIVISFKRDKIAQFGLNIDDINTAIRAGFAGEVAGLVFEGEKRFDMVVRLDKVNRQNLDDVRNLFIESPTGAQIPLEQLATINFKDGPNQIQRDDAKRRIIVGFNVRGRDVESIVEEIQKKVEKEVRFEAGYYPTYGGTFENLQAATARLSIAVPVALLLIFFLLYLTFKSAKQALLIFTAIPLSAIGGVIALWVRGMPFSISAGVGFIALFGVAVLNGIVLIAEFNRLKKEGVKDTIEIIKTGTAVRLRPVIMTALVASLGFLPMALSNGSGAEVQKPLATVVIGGLLTATLLTLLVLPILYYWFEKMKPKVKSLPVIATVITLLFLSNFGYSQTKVVTLEQAIQAGLSNNKAVIAGNQQIEFQTQYKLTLFELPKTDVNLMVGQYNSINRNDNNLTISQTIPFPTVFSANSELGNVLIEQSKLKTELTKNELVHQIKQCYFYLQYLNGEQEILIAQDSVFKGFVDASSLREKTGEGTLLEKTTAQTQSDELNYRITQNKANQSRYLLLLQNLMGSQDRVSISETILKEEQLLLANDSSAIQGNPELAFVHQQIDITQSQRKVEIAKGLPDITLGYFNQTLIGTQNVNNQDVYFNGSKRFQGFQVGLSIPIFFNGYSAKVKSANLSTKVAESNFEAYQTGLHGKYEQALQEYLNNRNSLEYYTQSALGNAEDILRSGQKGYAGGEIGYSEYLLSLKTANEIRERYLEILLQTNLSAAKIQYLTGQK</sequence>
<feature type="transmembrane region" description="Helical" evidence="9">
    <location>
        <begin position="876"/>
        <end position="895"/>
    </location>
</feature>
<dbReference type="PANTHER" id="PTHR32063:SF24">
    <property type="entry name" value="CATION EFFLUX SYSTEM (ACRB_ACRD_ACRF FAMILY)"/>
    <property type="match status" value="1"/>
</dbReference>
<evidence type="ECO:0000256" key="3">
    <source>
        <dbReference type="ARBA" id="ARBA00010942"/>
    </source>
</evidence>
<evidence type="ECO:0000256" key="6">
    <source>
        <dbReference type="ARBA" id="ARBA00022692"/>
    </source>
</evidence>
<dbReference type="Gene3D" id="3.30.2090.10">
    <property type="entry name" value="Multidrug efflux transporter AcrB TolC docking domain, DN and DC subdomains"/>
    <property type="match status" value="2"/>
</dbReference>
<evidence type="ECO:0000313" key="10">
    <source>
        <dbReference type="EMBL" id="AEA45179.1"/>
    </source>
</evidence>
<feature type="transmembrane region" description="Helical" evidence="9">
    <location>
        <begin position="481"/>
        <end position="504"/>
    </location>
</feature>
<feature type="transmembrane region" description="Helical" evidence="9">
    <location>
        <begin position="450"/>
        <end position="469"/>
    </location>
</feature>
<keyword evidence="7 9" id="KW-1133">Transmembrane helix</keyword>
<evidence type="ECO:0000256" key="5">
    <source>
        <dbReference type="ARBA" id="ARBA00022475"/>
    </source>
</evidence>
<feature type="transmembrane region" description="Helical" evidence="9">
    <location>
        <begin position="1042"/>
        <end position="1059"/>
    </location>
</feature>
<dbReference type="PRINTS" id="PR00702">
    <property type="entry name" value="ACRIFLAVINRP"/>
</dbReference>
<comment type="subcellular location">
    <subcellularLocation>
        <location evidence="1">Cell membrane</location>
        <topology evidence="1">Multi-pass membrane protein</topology>
    </subcellularLocation>
</comment>
<accession>F2I9J8</accession>
<reference evidence="10 11" key="1">
    <citation type="journal article" date="2011" name="Stand. Genomic Sci.">
        <title>Complete genome sequence of the gliding freshwater bacterium Fluviicola taffensis type strain (RW262).</title>
        <authorList>
            <person name="Woyke T."/>
            <person name="Chertkov O."/>
            <person name="Lapidus A."/>
            <person name="Nolan M."/>
            <person name="Lucas S."/>
            <person name="Del Rio T.G."/>
            <person name="Tice H."/>
            <person name="Cheng J.F."/>
            <person name="Tapia R."/>
            <person name="Han C."/>
            <person name="Goodwin L."/>
            <person name="Pitluck S."/>
            <person name="Liolios K."/>
            <person name="Pagani I."/>
            <person name="Ivanova N."/>
            <person name="Huntemann M."/>
            <person name="Mavromatis K."/>
            <person name="Mikhailova N."/>
            <person name="Pati A."/>
            <person name="Chen A."/>
            <person name="Palaniappan K."/>
            <person name="Land M."/>
            <person name="Hauser L."/>
            <person name="Brambilla E.M."/>
            <person name="Rohde M."/>
            <person name="Mwirichia R."/>
            <person name="Sikorski J."/>
            <person name="Tindall B.J."/>
            <person name="Goker M."/>
            <person name="Bristow J."/>
            <person name="Eisen J.A."/>
            <person name="Markowitz V."/>
            <person name="Hugenholtz P."/>
            <person name="Klenk H.P."/>
            <person name="Kyrpides N.C."/>
        </authorList>
    </citation>
    <scope>NUCLEOTIDE SEQUENCE [LARGE SCALE GENOMIC DNA]</scope>
    <source>
        <strain evidence="11">DSM 16823 / RW262 / RW262</strain>
    </source>
</reference>
<comment type="similarity">
    <text evidence="2">Belongs to the outer membrane factor (OMF) (TC 1.B.17) family.</text>
</comment>
<evidence type="ECO:0000256" key="9">
    <source>
        <dbReference type="SAM" id="Phobius"/>
    </source>
</evidence>
<dbReference type="STRING" id="755732.Fluta_3205"/>
<dbReference type="Pfam" id="PF02321">
    <property type="entry name" value="OEP"/>
    <property type="match status" value="1"/>
</dbReference>
<name>F2I9J8_FLUTR</name>
<dbReference type="eggNOG" id="COG1538">
    <property type="taxonomic scope" value="Bacteria"/>
</dbReference>
<dbReference type="GO" id="GO:0005886">
    <property type="term" value="C:plasma membrane"/>
    <property type="evidence" value="ECO:0007669"/>
    <property type="project" value="UniProtKB-SubCell"/>
</dbReference>
<dbReference type="SUPFAM" id="SSF82693">
    <property type="entry name" value="Multidrug efflux transporter AcrB pore domain, PN1, PN2, PC1 and PC2 subdomains"/>
    <property type="match status" value="2"/>
</dbReference>
<dbReference type="Gene3D" id="3.30.70.1320">
    <property type="entry name" value="Multidrug efflux transporter AcrB pore domain like"/>
    <property type="match status" value="1"/>
</dbReference>
<feature type="transmembrane region" description="Helical" evidence="9">
    <location>
        <begin position="902"/>
        <end position="921"/>
    </location>
</feature>
<dbReference type="Gene3D" id="3.30.70.1430">
    <property type="entry name" value="Multidrug efflux transporter AcrB pore domain"/>
    <property type="match status" value="2"/>
</dbReference>
<comment type="similarity">
    <text evidence="3">Belongs to the resistance-nodulation-cell division (RND) (TC 2.A.6) family.</text>
</comment>
<feature type="transmembrane region" description="Helical" evidence="9">
    <location>
        <begin position="394"/>
        <end position="417"/>
    </location>
</feature>
<evidence type="ECO:0000256" key="7">
    <source>
        <dbReference type="ARBA" id="ARBA00022989"/>
    </source>
</evidence>
<dbReference type="OrthoDB" id="9758757at2"/>
<dbReference type="KEGG" id="fte:Fluta_3205"/>
<feature type="transmembrane region" description="Helical" evidence="9">
    <location>
        <begin position="973"/>
        <end position="994"/>
    </location>
</feature>
<keyword evidence="8 9" id="KW-0472">Membrane</keyword>
<feature type="transmembrane region" description="Helical" evidence="9">
    <location>
        <begin position="368"/>
        <end position="388"/>
    </location>
</feature>
<dbReference type="InterPro" id="IPR001036">
    <property type="entry name" value="Acrflvin-R"/>
</dbReference>
<dbReference type="Proteomes" id="UP000007463">
    <property type="component" value="Chromosome"/>
</dbReference>
<feature type="transmembrane region" description="Helical" evidence="9">
    <location>
        <begin position="342"/>
        <end position="361"/>
    </location>
</feature>
<dbReference type="SUPFAM" id="SSF56954">
    <property type="entry name" value="Outer membrane efflux proteins (OEP)"/>
    <property type="match status" value="1"/>
</dbReference>
<reference evidence="11" key="2">
    <citation type="submission" date="2011-02" db="EMBL/GenBank/DDBJ databases">
        <title>The complete genome of Fluviicola taffensis DSM 16823.</title>
        <authorList>
            <consortium name="US DOE Joint Genome Institute (JGI-PGF)"/>
            <person name="Lucas S."/>
            <person name="Copeland A."/>
            <person name="Lapidus A."/>
            <person name="Bruce D."/>
            <person name="Goodwin L."/>
            <person name="Pitluck S."/>
            <person name="Kyrpides N."/>
            <person name="Mavromatis K."/>
            <person name="Ivanova N."/>
            <person name="Mikhailova N."/>
            <person name="Pagani I."/>
            <person name="Chertkov O."/>
            <person name="Detter J.C."/>
            <person name="Han C."/>
            <person name="Tapia R."/>
            <person name="Land M."/>
            <person name="Hauser L."/>
            <person name="Markowitz V."/>
            <person name="Cheng J.-F."/>
            <person name="Hugenholtz P."/>
            <person name="Woyke T."/>
            <person name="Wu D."/>
            <person name="Tindall B."/>
            <person name="Pomrenke H.G."/>
            <person name="Brambilla E."/>
            <person name="Klenk H.-P."/>
            <person name="Eisen J.A."/>
        </authorList>
    </citation>
    <scope>NUCLEOTIDE SEQUENCE [LARGE SCALE GENOMIC DNA]</scope>
    <source>
        <strain evidence="11">DSM 16823 / RW262 / RW262</strain>
    </source>
</reference>
<dbReference type="SUPFAM" id="SSF82866">
    <property type="entry name" value="Multidrug efflux transporter AcrB transmembrane domain"/>
    <property type="match status" value="2"/>
</dbReference>
<dbReference type="GO" id="GO:0008324">
    <property type="term" value="F:monoatomic cation transmembrane transporter activity"/>
    <property type="evidence" value="ECO:0007669"/>
    <property type="project" value="InterPro"/>
</dbReference>
<dbReference type="Gene3D" id="1.20.1600.10">
    <property type="entry name" value="Outer membrane efflux proteins (OEP)"/>
    <property type="match status" value="1"/>
</dbReference>
<evidence type="ECO:0000256" key="2">
    <source>
        <dbReference type="ARBA" id="ARBA00007613"/>
    </source>
</evidence>
<feature type="transmembrane region" description="Helical" evidence="9">
    <location>
        <begin position="12"/>
        <end position="29"/>
    </location>
</feature>
<dbReference type="SUPFAM" id="SSF82714">
    <property type="entry name" value="Multidrug efflux transporter AcrB TolC docking domain, DN and DC subdomains"/>
    <property type="match status" value="2"/>
</dbReference>
<dbReference type="Pfam" id="PF00873">
    <property type="entry name" value="ACR_tran"/>
    <property type="match status" value="1"/>
</dbReference>
<dbReference type="Gene3D" id="3.30.70.1440">
    <property type="entry name" value="Multidrug efflux transporter AcrB pore domain"/>
    <property type="match status" value="1"/>
</dbReference>
<protein>
    <submittedName>
        <fullName evidence="10">Heavy metal efflux pump, CzcA family</fullName>
    </submittedName>
</protein>
<dbReference type="HOGENOM" id="CLU_002755_1_2_10"/>
<dbReference type="InterPro" id="IPR004763">
    <property type="entry name" value="CusA-like"/>
</dbReference>
<dbReference type="Gene3D" id="1.20.1640.10">
    <property type="entry name" value="Multidrug efflux transporter AcrB transmembrane domain"/>
    <property type="match status" value="2"/>
</dbReference>
<evidence type="ECO:0000256" key="8">
    <source>
        <dbReference type="ARBA" id="ARBA00023136"/>
    </source>
</evidence>
<evidence type="ECO:0000256" key="4">
    <source>
        <dbReference type="ARBA" id="ARBA00022448"/>
    </source>
</evidence>